<dbReference type="EMBL" id="JABWDY010029618">
    <property type="protein sequence ID" value="KAF5186244.1"/>
    <property type="molecule type" value="Genomic_DNA"/>
</dbReference>
<name>A0A7J6VMC1_THATH</name>
<evidence type="ECO:0000313" key="2">
    <source>
        <dbReference type="Proteomes" id="UP000554482"/>
    </source>
</evidence>
<dbReference type="AlphaFoldDB" id="A0A7J6VMC1"/>
<organism evidence="1 2">
    <name type="scientific">Thalictrum thalictroides</name>
    <name type="common">Rue-anemone</name>
    <name type="synonym">Anemone thalictroides</name>
    <dbReference type="NCBI Taxonomy" id="46969"/>
    <lineage>
        <taxon>Eukaryota</taxon>
        <taxon>Viridiplantae</taxon>
        <taxon>Streptophyta</taxon>
        <taxon>Embryophyta</taxon>
        <taxon>Tracheophyta</taxon>
        <taxon>Spermatophyta</taxon>
        <taxon>Magnoliopsida</taxon>
        <taxon>Ranunculales</taxon>
        <taxon>Ranunculaceae</taxon>
        <taxon>Thalictroideae</taxon>
        <taxon>Thalictrum</taxon>
    </lineage>
</organism>
<comment type="caution">
    <text evidence="1">The sequence shown here is derived from an EMBL/GenBank/DDBJ whole genome shotgun (WGS) entry which is preliminary data.</text>
</comment>
<evidence type="ECO:0000313" key="1">
    <source>
        <dbReference type="EMBL" id="KAF5186244.1"/>
    </source>
</evidence>
<proteinExistence type="predicted"/>
<protein>
    <submittedName>
        <fullName evidence="1">Uncharacterized protein</fullName>
    </submittedName>
</protein>
<gene>
    <name evidence="1" type="ORF">FRX31_024169</name>
</gene>
<reference evidence="1 2" key="1">
    <citation type="submission" date="2020-06" db="EMBL/GenBank/DDBJ databases">
        <title>Transcriptomic and genomic resources for Thalictrum thalictroides and T. hernandezii: Facilitating candidate gene discovery in an emerging model plant lineage.</title>
        <authorList>
            <person name="Arias T."/>
            <person name="Riano-Pachon D.M."/>
            <person name="Di Stilio V.S."/>
        </authorList>
    </citation>
    <scope>NUCLEOTIDE SEQUENCE [LARGE SCALE GENOMIC DNA]</scope>
    <source>
        <strain evidence="2">cv. WT478/WT964</strain>
        <tissue evidence="1">Leaves</tissue>
    </source>
</reference>
<keyword evidence="2" id="KW-1185">Reference proteome</keyword>
<sequence length="80" mass="8976">MGVFFQQIELDEYEGISLLAATLAWDGHSTFDKAIHSFKLSLSQQDYPSSISAICMNRNPSSQLFSGQIIHNPFALIRNK</sequence>
<dbReference type="OrthoDB" id="8119704at2759"/>
<accession>A0A7J6VMC1</accession>
<feature type="non-terminal residue" evidence="1">
    <location>
        <position position="1"/>
    </location>
</feature>
<dbReference type="Proteomes" id="UP000554482">
    <property type="component" value="Unassembled WGS sequence"/>
</dbReference>